<dbReference type="SMART" id="SM00388">
    <property type="entry name" value="HisKA"/>
    <property type="match status" value="1"/>
</dbReference>
<keyword evidence="4" id="KW-0808">Transferase</keyword>
<dbReference type="InterPro" id="IPR000595">
    <property type="entry name" value="cNMP-bd_dom"/>
</dbReference>
<dbReference type="PANTHER" id="PTHR43547">
    <property type="entry name" value="TWO-COMPONENT HISTIDINE KINASE"/>
    <property type="match status" value="1"/>
</dbReference>
<name>A0A8J6TEM7_9CHLR</name>
<dbReference type="Pfam" id="PF02518">
    <property type="entry name" value="HATPase_c"/>
    <property type="match status" value="1"/>
</dbReference>
<accession>A0A8J6TEM7</accession>
<comment type="caution">
    <text evidence="7">The sequence shown here is derived from an EMBL/GenBank/DDBJ whole genome shotgun (WGS) entry which is preliminary data.</text>
</comment>
<evidence type="ECO:0000256" key="4">
    <source>
        <dbReference type="ARBA" id="ARBA00022777"/>
    </source>
</evidence>
<dbReference type="SUPFAM" id="SSF55874">
    <property type="entry name" value="ATPase domain of HSP90 chaperone/DNA topoisomerase II/histidine kinase"/>
    <property type="match status" value="1"/>
</dbReference>
<dbReference type="AlphaFoldDB" id="A0A8J6TEM7"/>
<sequence>MTRTAHTQSKISLLQLAYKGLDDDELEEIANLTRFRDYPADHVLCHEGKYEQVIYIIADGNVVISLNLGEEEGERILRVGGKGDVIGEMGLIQKAPRSATVRTTTPCTMLEMVEDDFESILSRSPRLTIDLMRITIDRLRENDQVAIADLRKSNKVLRLMDRNKMEFIQVTAHELRTPLTVLKGYANMLQSFPDIKANPAMDEVLEGIDKGVNRMHDVVNLMLDITRIDAEILKVGSVPVPVKQIVGDVAQSLIQAATERKIEIIVKHNQETPNINADPNLIEKALYQLIVNAIKYTPDGGQVLINTRPIMMEDDRPGVEISVRDSGIGLDTEHHELIFEKFYQVGSVAVHSSGKTSFKGGGTWIGAGNRTRCNSRPWGQGVGGEQWA</sequence>
<dbReference type="PROSITE" id="PS50109">
    <property type="entry name" value="HIS_KIN"/>
    <property type="match status" value="1"/>
</dbReference>
<evidence type="ECO:0000259" key="6">
    <source>
        <dbReference type="PROSITE" id="PS50109"/>
    </source>
</evidence>
<dbReference type="SUPFAM" id="SSF51206">
    <property type="entry name" value="cAMP-binding domain-like"/>
    <property type="match status" value="1"/>
</dbReference>
<evidence type="ECO:0000256" key="2">
    <source>
        <dbReference type="ARBA" id="ARBA00012438"/>
    </source>
</evidence>
<dbReference type="PROSITE" id="PS50042">
    <property type="entry name" value="CNMP_BINDING_3"/>
    <property type="match status" value="1"/>
</dbReference>
<dbReference type="InterPro" id="IPR014710">
    <property type="entry name" value="RmlC-like_jellyroll"/>
</dbReference>
<proteinExistence type="predicted"/>
<keyword evidence="3" id="KW-0597">Phosphoprotein</keyword>
<dbReference type="Gene3D" id="2.60.120.10">
    <property type="entry name" value="Jelly Rolls"/>
    <property type="match status" value="1"/>
</dbReference>
<dbReference type="InterPro" id="IPR005467">
    <property type="entry name" value="His_kinase_dom"/>
</dbReference>
<dbReference type="SMART" id="SM00387">
    <property type="entry name" value="HATPase_c"/>
    <property type="match status" value="1"/>
</dbReference>
<dbReference type="InterPro" id="IPR036097">
    <property type="entry name" value="HisK_dim/P_sf"/>
</dbReference>
<dbReference type="Pfam" id="PF00027">
    <property type="entry name" value="cNMP_binding"/>
    <property type="match status" value="1"/>
</dbReference>
<dbReference type="PANTHER" id="PTHR43547:SF2">
    <property type="entry name" value="HYBRID SIGNAL TRANSDUCTION HISTIDINE KINASE C"/>
    <property type="match status" value="1"/>
</dbReference>
<dbReference type="Proteomes" id="UP000614469">
    <property type="component" value="Unassembled WGS sequence"/>
</dbReference>
<evidence type="ECO:0000259" key="5">
    <source>
        <dbReference type="PROSITE" id="PS50042"/>
    </source>
</evidence>
<feature type="domain" description="Cyclic nucleotide-binding" evidence="5">
    <location>
        <begin position="17"/>
        <end position="121"/>
    </location>
</feature>
<dbReference type="Gene3D" id="3.30.565.10">
    <property type="entry name" value="Histidine kinase-like ATPase, C-terminal domain"/>
    <property type="match status" value="1"/>
</dbReference>
<keyword evidence="4" id="KW-0418">Kinase</keyword>
<evidence type="ECO:0000313" key="7">
    <source>
        <dbReference type="EMBL" id="MBC8335381.1"/>
    </source>
</evidence>
<evidence type="ECO:0000256" key="1">
    <source>
        <dbReference type="ARBA" id="ARBA00000085"/>
    </source>
</evidence>
<dbReference type="CDD" id="cd00038">
    <property type="entry name" value="CAP_ED"/>
    <property type="match status" value="1"/>
</dbReference>
<dbReference type="InterPro" id="IPR003594">
    <property type="entry name" value="HATPase_dom"/>
</dbReference>
<dbReference type="EMBL" id="JACNJN010000107">
    <property type="protein sequence ID" value="MBC8335381.1"/>
    <property type="molecule type" value="Genomic_DNA"/>
</dbReference>
<protein>
    <recommendedName>
        <fullName evidence="2">histidine kinase</fullName>
        <ecNumber evidence="2">2.7.13.3</ecNumber>
    </recommendedName>
</protein>
<dbReference type="EC" id="2.7.13.3" evidence="2"/>
<dbReference type="Pfam" id="PF00512">
    <property type="entry name" value="HisKA"/>
    <property type="match status" value="1"/>
</dbReference>
<dbReference type="GO" id="GO:0000155">
    <property type="term" value="F:phosphorelay sensor kinase activity"/>
    <property type="evidence" value="ECO:0007669"/>
    <property type="project" value="InterPro"/>
</dbReference>
<comment type="catalytic activity">
    <reaction evidence="1">
        <text>ATP + protein L-histidine = ADP + protein N-phospho-L-histidine.</text>
        <dbReference type="EC" id="2.7.13.3"/>
    </reaction>
</comment>
<organism evidence="7 8">
    <name type="scientific">Candidatus Desulfolinea nitratireducens</name>
    <dbReference type="NCBI Taxonomy" id="2841698"/>
    <lineage>
        <taxon>Bacteria</taxon>
        <taxon>Bacillati</taxon>
        <taxon>Chloroflexota</taxon>
        <taxon>Anaerolineae</taxon>
        <taxon>Anaerolineales</taxon>
        <taxon>Anaerolineales incertae sedis</taxon>
        <taxon>Candidatus Desulfolinea</taxon>
    </lineage>
</organism>
<dbReference type="CDD" id="cd00082">
    <property type="entry name" value="HisKA"/>
    <property type="match status" value="1"/>
</dbReference>
<evidence type="ECO:0000256" key="3">
    <source>
        <dbReference type="ARBA" id="ARBA00022553"/>
    </source>
</evidence>
<dbReference type="InterPro" id="IPR018488">
    <property type="entry name" value="cNMP-bd_CS"/>
</dbReference>
<dbReference type="SUPFAM" id="SSF47384">
    <property type="entry name" value="Homodimeric domain of signal transducing histidine kinase"/>
    <property type="match status" value="1"/>
</dbReference>
<feature type="domain" description="Histidine kinase" evidence="6">
    <location>
        <begin position="170"/>
        <end position="366"/>
    </location>
</feature>
<dbReference type="InterPro" id="IPR003661">
    <property type="entry name" value="HisK_dim/P_dom"/>
</dbReference>
<dbReference type="PROSITE" id="PS00889">
    <property type="entry name" value="CNMP_BINDING_2"/>
    <property type="match status" value="1"/>
</dbReference>
<gene>
    <name evidence="7" type="ORF">H8E29_08965</name>
</gene>
<evidence type="ECO:0000313" key="8">
    <source>
        <dbReference type="Proteomes" id="UP000614469"/>
    </source>
</evidence>
<dbReference type="SMART" id="SM00100">
    <property type="entry name" value="cNMP"/>
    <property type="match status" value="1"/>
</dbReference>
<reference evidence="7 8" key="1">
    <citation type="submission" date="2020-08" db="EMBL/GenBank/DDBJ databases">
        <title>Bridging the membrane lipid divide: bacteria of the FCB group superphylum have the potential to synthesize archaeal ether lipids.</title>
        <authorList>
            <person name="Villanueva L."/>
            <person name="Von Meijenfeldt F.A.B."/>
            <person name="Westbye A.B."/>
            <person name="Yadav S."/>
            <person name="Hopmans E.C."/>
            <person name="Dutilh B.E."/>
            <person name="Sinninghe Damste J.S."/>
        </authorList>
    </citation>
    <scope>NUCLEOTIDE SEQUENCE [LARGE SCALE GENOMIC DNA]</scope>
    <source>
        <strain evidence="7">NIOZ-UU36</strain>
    </source>
</reference>
<dbReference type="InterPro" id="IPR036890">
    <property type="entry name" value="HATPase_C_sf"/>
</dbReference>
<dbReference type="Gene3D" id="1.10.287.130">
    <property type="match status" value="1"/>
</dbReference>
<dbReference type="InterPro" id="IPR018490">
    <property type="entry name" value="cNMP-bd_dom_sf"/>
</dbReference>